<feature type="compositionally biased region" description="Basic and acidic residues" evidence="1">
    <location>
        <begin position="321"/>
        <end position="341"/>
    </location>
</feature>
<feature type="domain" description="UBA" evidence="2">
    <location>
        <begin position="153"/>
        <end position="195"/>
    </location>
</feature>
<feature type="region of interest" description="Disordered" evidence="1">
    <location>
        <begin position="287"/>
        <end position="307"/>
    </location>
</feature>
<accession>W6MY27</accession>
<dbReference type="AlphaFoldDB" id="W6MY27"/>
<reference evidence="3" key="1">
    <citation type="submission" date="2013-12" db="EMBL/GenBank/DDBJ databases">
        <authorList>
            <person name="Genoscope - CEA"/>
        </authorList>
    </citation>
    <scope>NUCLEOTIDE SEQUENCE</scope>
    <source>
        <strain evidence="3">CBS 1993</strain>
    </source>
</reference>
<dbReference type="Pfam" id="PF00627">
    <property type="entry name" value="UBA"/>
    <property type="match status" value="1"/>
</dbReference>
<dbReference type="SUPFAM" id="SSF48452">
    <property type="entry name" value="TPR-like"/>
    <property type="match status" value="1"/>
</dbReference>
<feature type="compositionally biased region" description="Low complexity" evidence="1">
    <location>
        <begin position="392"/>
        <end position="413"/>
    </location>
</feature>
<feature type="region of interest" description="Disordered" evidence="1">
    <location>
        <begin position="622"/>
        <end position="655"/>
    </location>
</feature>
<proteinExistence type="predicted"/>
<dbReference type="FunFam" id="1.10.287.110:FF:000002">
    <property type="entry name" value="putative tyrosine-protein phosphatase auxilin isoform X2"/>
    <property type="match status" value="1"/>
</dbReference>
<dbReference type="PANTHER" id="PTHR23172">
    <property type="entry name" value="AUXILIN/CYCLIN G-ASSOCIATED KINASE-RELATED"/>
    <property type="match status" value="1"/>
</dbReference>
<evidence type="ECO:0000256" key="1">
    <source>
        <dbReference type="SAM" id="MobiDB-lite"/>
    </source>
</evidence>
<dbReference type="Gene3D" id="1.10.8.10">
    <property type="entry name" value="DNA helicase RuvA subunit, C-terminal domain"/>
    <property type="match status" value="1"/>
</dbReference>
<dbReference type="InterPro" id="IPR009060">
    <property type="entry name" value="UBA-like_sf"/>
</dbReference>
<reference evidence="3" key="2">
    <citation type="submission" date="2014-02" db="EMBL/GenBank/DDBJ databases">
        <title>Complete DNA sequence of /Kuraishia capsulata/ illustrates novel genomic features among budding yeasts (/Saccharomycotina/).</title>
        <authorList>
            <person name="Morales L."/>
            <person name="Noel B."/>
            <person name="Porcel B."/>
            <person name="Marcet-Houben M."/>
            <person name="Hullo M-F."/>
            <person name="Sacerdot C."/>
            <person name="Tekaia F."/>
            <person name="Leh-Louis V."/>
            <person name="Despons L."/>
            <person name="Khanna V."/>
            <person name="Aury J-M."/>
            <person name="Barbe V."/>
            <person name="Couloux A."/>
            <person name="Labadie K."/>
            <person name="Pelletier E."/>
            <person name="Souciet J-L."/>
            <person name="Boekhout T."/>
            <person name="Gabaldon T."/>
            <person name="Wincker P."/>
            <person name="Dujon B."/>
        </authorList>
    </citation>
    <scope>NUCLEOTIDE SEQUENCE</scope>
    <source>
        <strain evidence="3">CBS 1993</strain>
    </source>
</reference>
<dbReference type="GO" id="GO:0031982">
    <property type="term" value="C:vesicle"/>
    <property type="evidence" value="ECO:0007669"/>
    <property type="project" value="TreeGrafter"/>
</dbReference>
<sequence>MSKSQDLFADLLSTNSIKKSEKNIPLSQRLNSTPSSNGVSSPNNTNMWPDLGLLEQLGSTGASGNSSSVGIADLPKNKPVVASSVDIDTLFEAFNQPSPAPQQSQQGPQPVSDDFLPGNSSNGSQDPVPPSRGSEPVSSAPLSSSGSTTSGVSKRDEALAELVDMGFGIDQANEALESTDSGRDVNQAITYLMNAAHSKAKQEKLGANGSSSHSSDPYGDDDGFGARSDDLGAMVNELSVELKNKASFWLQTGRKTLAKGIDLYKNQQLEKNNSQPAWMKNRDRYKAQSMRLPDDDPSEEVSPEEMRRIVEDQRLREIQIRKEREREQDLKLKQKRDEARAKLQTHRQNSSSPSSAHSSKFDDPLPSRRRQPPSSVSPPQEQFRANSVEPQSSSASTASTSSSASPSFSGSKTDSFMDIFSAPVLTSRPASRAKTENDEMYVSSSRRRAPAPKRANVPQVTRTKIVIPEVSVSPDQLSKFELKRTEANDLFKKGDFTNALVGYQSCLTLLPSSHKLTIVVNSNLATCFLKLGDAKSALSSADSALSFIGSFGGAPGDLAGVEVESGKPLKQFWIKLVSRKAEALENLEKYADALSAYNMLVENGGASKQVMDGKKRCQEVVQGKPPAKAQPKKAPTKPSVSKPSAAMKTVNEQSQKQQQFEAEKFQLHDQVEARVQEWKRGKEDNLRALLSSLQLILWQDANWKPVSVGELIMEKKVKITYMKAVAKVHPDKVSPTASTEQKLVAQAVFVSLNQAWAKFKEANGME</sequence>
<feature type="compositionally biased region" description="Low complexity" evidence="1">
    <location>
        <begin position="134"/>
        <end position="152"/>
    </location>
</feature>
<dbReference type="Gene3D" id="1.10.287.110">
    <property type="entry name" value="DnaJ domain"/>
    <property type="match status" value="1"/>
</dbReference>
<feature type="compositionally biased region" description="Low complexity" evidence="1">
    <location>
        <begin position="101"/>
        <end position="110"/>
    </location>
</feature>
<evidence type="ECO:0000313" key="3">
    <source>
        <dbReference type="EMBL" id="CDK29905.1"/>
    </source>
</evidence>
<protein>
    <recommendedName>
        <fullName evidence="2">UBA domain-containing protein</fullName>
    </recommendedName>
</protein>
<dbReference type="Gene3D" id="1.25.40.10">
    <property type="entry name" value="Tetratricopeptide repeat domain"/>
    <property type="match status" value="1"/>
</dbReference>
<dbReference type="InterPro" id="IPR011990">
    <property type="entry name" value="TPR-like_helical_dom_sf"/>
</dbReference>
<feature type="region of interest" description="Disordered" evidence="1">
    <location>
        <begin position="428"/>
        <end position="457"/>
    </location>
</feature>
<feature type="compositionally biased region" description="Polar residues" evidence="1">
    <location>
        <begin position="25"/>
        <end position="47"/>
    </location>
</feature>
<dbReference type="InterPro" id="IPR036869">
    <property type="entry name" value="J_dom_sf"/>
</dbReference>
<gene>
    <name evidence="3" type="ORF">KUCA_T00005899001</name>
</gene>
<organism evidence="3 4">
    <name type="scientific">Kuraishia capsulata CBS 1993</name>
    <dbReference type="NCBI Taxonomy" id="1382522"/>
    <lineage>
        <taxon>Eukaryota</taxon>
        <taxon>Fungi</taxon>
        <taxon>Dikarya</taxon>
        <taxon>Ascomycota</taxon>
        <taxon>Saccharomycotina</taxon>
        <taxon>Pichiomycetes</taxon>
        <taxon>Pichiales</taxon>
        <taxon>Pichiaceae</taxon>
        <taxon>Kuraishia</taxon>
    </lineage>
</organism>
<dbReference type="HOGENOM" id="CLU_005723_2_0_1"/>
<feature type="region of interest" description="Disordered" evidence="1">
    <location>
        <begin position="18"/>
        <end position="74"/>
    </location>
</feature>
<dbReference type="RefSeq" id="XP_022461887.1">
    <property type="nucleotide sequence ID" value="XM_022603708.1"/>
</dbReference>
<dbReference type="EMBL" id="HG793131">
    <property type="protein sequence ID" value="CDK29905.1"/>
    <property type="molecule type" value="Genomic_DNA"/>
</dbReference>
<dbReference type="SUPFAM" id="SSF46934">
    <property type="entry name" value="UBA-like"/>
    <property type="match status" value="1"/>
</dbReference>
<feature type="compositionally biased region" description="Low complexity" evidence="1">
    <location>
        <begin position="372"/>
        <end position="382"/>
    </location>
</feature>
<dbReference type="GO" id="GO:0030276">
    <property type="term" value="F:clathrin binding"/>
    <property type="evidence" value="ECO:0007669"/>
    <property type="project" value="TreeGrafter"/>
</dbReference>
<name>W6MY27_9ASCO</name>
<dbReference type="GeneID" id="34523275"/>
<dbReference type="OrthoDB" id="1717591at2759"/>
<dbReference type="GO" id="GO:0072583">
    <property type="term" value="P:clathrin-dependent endocytosis"/>
    <property type="evidence" value="ECO:0007669"/>
    <property type="project" value="TreeGrafter"/>
</dbReference>
<feature type="region of interest" description="Disordered" evidence="1">
    <location>
        <begin position="202"/>
        <end position="225"/>
    </location>
</feature>
<dbReference type="Proteomes" id="UP000019384">
    <property type="component" value="Unassembled WGS sequence"/>
</dbReference>
<keyword evidence="4" id="KW-1185">Reference proteome</keyword>
<evidence type="ECO:0000313" key="4">
    <source>
        <dbReference type="Proteomes" id="UP000019384"/>
    </source>
</evidence>
<dbReference type="GO" id="GO:0072318">
    <property type="term" value="P:clathrin coat disassembly"/>
    <property type="evidence" value="ECO:0007669"/>
    <property type="project" value="TreeGrafter"/>
</dbReference>
<feature type="region of interest" description="Disordered" evidence="1">
    <location>
        <begin position="95"/>
        <end position="154"/>
    </location>
</feature>
<dbReference type="PROSITE" id="PS50030">
    <property type="entry name" value="UBA"/>
    <property type="match status" value="1"/>
</dbReference>
<dbReference type="GO" id="GO:0005737">
    <property type="term" value="C:cytoplasm"/>
    <property type="evidence" value="ECO:0007669"/>
    <property type="project" value="TreeGrafter"/>
</dbReference>
<dbReference type="CDD" id="cd14291">
    <property type="entry name" value="UBA1_NUB1_like"/>
    <property type="match status" value="1"/>
</dbReference>
<dbReference type="PANTHER" id="PTHR23172:SF19">
    <property type="entry name" value="J DOMAIN-CONTAINING PROTEIN"/>
    <property type="match status" value="1"/>
</dbReference>
<dbReference type="SUPFAM" id="SSF46565">
    <property type="entry name" value="Chaperone J-domain"/>
    <property type="match status" value="1"/>
</dbReference>
<evidence type="ECO:0000259" key="2">
    <source>
        <dbReference type="PROSITE" id="PS50030"/>
    </source>
</evidence>
<feature type="region of interest" description="Disordered" evidence="1">
    <location>
        <begin position="321"/>
        <end position="413"/>
    </location>
</feature>
<dbReference type="InterPro" id="IPR015940">
    <property type="entry name" value="UBA"/>
</dbReference>
<dbReference type="STRING" id="1382522.W6MY27"/>
<feature type="compositionally biased region" description="Polar residues" evidence="1">
    <location>
        <begin position="57"/>
        <end position="69"/>
    </location>
</feature>